<dbReference type="InterPro" id="IPR015683">
    <property type="entry name" value="Ionotropic_Glu_rcpt"/>
</dbReference>
<dbReference type="Gene3D" id="3.40.190.10">
    <property type="entry name" value="Periplasmic binding protein-like II"/>
    <property type="match status" value="1"/>
</dbReference>
<feature type="domain" description="Ionotropic glutamate receptor C-terminal" evidence="18">
    <location>
        <begin position="453"/>
        <end position="791"/>
    </location>
</feature>
<dbReference type="FunFam" id="3.40.190.10:FF:000054">
    <property type="entry name" value="Glutamate receptor"/>
    <property type="match status" value="1"/>
</dbReference>
<evidence type="ECO:0000256" key="6">
    <source>
        <dbReference type="ARBA" id="ARBA00022989"/>
    </source>
</evidence>
<keyword evidence="12 13" id="KW-0407">Ion channel</keyword>
<organism evidence="19 20">
    <name type="scientific">Lithospermum erythrorhizon</name>
    <name type="common">Purple gromwell</name>
    <name type="synonym">Lithospermum officinale var. erythrorhizon</name>
    <dbReference type="NCBI Taxonomy" id="34254"/>
    <lineage>
        <taxon>Eukaryota</taxon>
        <taxon>Viridiplantae</taxon>
        <taxon>Streptophyta</taxon>
        <taxon>Embryophyta</taxon>
        <taxon>Tracheophyta</taxon>
        <taxon>Spermatophyta</taxon>
        <taxon>Magnoliopsida</taxon>
        <taxon>eudicotyledons</taxon>
        <taxon>Gunneridae</taxon>
        <taxon>Pentapetalae</taxon>
        <taxon>asterids</taxon>
        <taxon>lamiids</taxon>
        <taxon>Boraginales</taxon>
        <taxon>Boraginaceae</taxon>
        <taxon>Boraginoideae</taxon>
        <taxon>Lithospermeae</taxon>
        <taxon>Lithospermum</taxon>
    </lineage>
</organism>
<dbReference type="SUPFAM" id="SSF53822">
    <property type="entry name" value="Periplasmic binding protein-like I"/>
    <property type="match status" value="1"/>
</dbReference>
<evidence type="ECO:0000256" key="11">
    <source>
        <dbReference type="ARBA" id="ARBA00023286"/>
    </source>
</evidence>
<evidence type="ECO:0000256" key="2">
    <source>
        <dbReference type="ARBA" id="ARBA00008685"/>
    </source>
</evidence>
<feature type="transmembrane region" description="Helical" evidence="16">
    <location>
        <begin position="636"/>
        <end position="654"/>
    </location>
</feature>
<feature type="transmembrane region" description="Helical" evidence="16">
    <location>
        <begin position="574"/>
        <end position="594"/>
    </location>
</feature>
<keyword evidence="9 13" id="KW-0675">Receptor</keyword>
<dbReference type="FunFam" id="1.10.287.70:FF:000037">
    <property type="entry name" value="Glutamate receptor"/>
    <property type="match status" value="1"/>
</dbReference>
<evidence type="ECO:0000256" key="17">
    <source>
        <dbReference type="SAM" id="SignalP"/>
    </source>
</evidence>
<dbReference type="PIRSF" id="PIRSF037090">
    <property type="entry name" value="Iontro_Glu-like_rcpt_pln"/>
    <property type="match status" value="1"/>
</dbReference>
<dbReference type="AlphaFoldDB" id="A0AAV3RTB0"/>
<dbReference type="PANTHER" id="PTHR18966">
    <property type="entry name" value="IONOTROPIC GLUTAMATE RECEPTOR"/>
    <property type="match status" value="1"/>
</dbReference>
<dbReference type="InterPro" id="IPR017103">
    <property type="entry name" value="Iontropic_Glu_rcpt_pln"/>
</dbReference>
<evidence type="ECO:0000256" key="5">
    <source>
        <dbReference type="ARBA" id="ARBA00022729"/>
    </source>
</evidence>
<protein>
    <recommendedName>
        <fullName evidence="13">Glutamate receptor</fullName>
    </recommendedName>
</protein>
<evidence type="ECO:0000256" key="1">
    <source>
        <dbReference type="ARBA" id="ARBA00004141"/>
    </source>
</evidence>
<dbReference type="FunFam" id="3.40.50.2300:FF:000188">
    <property type="entry name" value="Glutamate receptor"/>
    <property type="match status" value="1"/>
</dbReference>
<evidence type="ECO:0000259" key="18">
    <source>
        <dbReference type="SMART" id="SM00079"/>
    </source>
</evidence>
<evidence type="ECO:0000256" key="14">
    <source>
        <dbReference type="PIRSR" id="PIRSR037090-50"/>
    </source>
</evidence>
<dbReference type="InterPro" id="IPR019594">
    <property type="entry name" value="Glu/Gly-bd"/>
</dbReference>
<sequence length="956" mass="106869">MSPCSFLFLLLTYFIIFSFGPTIIDASANVGVIIDVDSSIGREQKTAIKVAVQNFKSGSRNHNLEVHFKNINGSHPMQAVSAAEELVREQEVEAIVGIQTWEQAALVADIVGNGAQVPVVSFSAAAVTPPLVHSRWPFLIQMANNGSEQINCISGLVQSYHWRKVIAIYEDDSFGGGSGMITLLSDALNRVGAEVEYHLALPLYSSLAYPEIFFHEEVAKILGKQSRVFIVLGSSLPTATRLFAKAKQLGIMGGDSAWILGDSLSDILDSVDNSFISSVQGALGIKTYYSEDTIEFSDFKGQYQKIYRAEYQYPNESHFEPGFHAVQAYDSMNAVLEGVKSLGMNSHSKTSGLLLLNQILSNNFSGLGGNVQFHNGMLLRKQTFKIVNVVGRSYKEIGYWSSKFGFSKYDADNVKEPDMDAVNSMMKLPGVVNWPGDLNRVPKGFAMPSEANKLRIGVPGSASFDKYVKVEWDEINGKEKYDGFCIDLFEEVLKIVEEHYPIPYEFITHNGTYDSLIDKVINNTYDAVVGDVTILESRMKDVEFTQPFAESGLSMIVKVKDAPRAWIFLKPFTWNMWIATFAILFYTMFVVWFIEHQSNPEFRGPFRDQLGTAFWFTFSSLFGSHRDNINSNYSKVVVVIWLFVVFVLTSSYTASLTSMLTIPRLEPSVTDIQWVRKTNRTVGCDGDSFVKNYLRNVLDIHNIKTINDQNDYPAAFMNGSIVAAFLELPYKKIFLDQYCSDYAEGGESYRLGGLGFVFQRGSPIARDFSEAILALSENGGLKRLENEVFGSFDNCSDKDKDENNTASLSFKSFWALYLVYGIISTICLVIFLVRLMKSYTVDNPVYDQVAPNDHGWHKVIKIVQSIGLVQYLGSLRLPSPRKSSSMTNATDAGFRSLRKASSMTYARLRSLKKAPSFTHAIDVDDRRTSEWSLARHSEYEGPGSSSQAEIEFTKLS</sequence>
<proteinExistence type="inferred from homology"/>
<evidence type="ECO:0000256" key="10">
    <source>
        <dbReference type="ARBA" id="ARBA00023180"/>
    </source>
</evidence>
<reference evidence="19 20" key="1">
    <citation type="submission" date="2024-01" db="EMBL/GenBank/DDBJ databases">
        <title>The complete chloroplast genome sequence of Lithospermum erythrorhizon: insights into the phylogenetic relationship among Boraginaceae species and the maternal lineages of purple gromwells.</title>
        <authorList>
            <person name="Okada T."/>
            <person name="Watanabe K."/>
        </authorList>
    </citation>
    <scope>NUCLEOTIDE SEQUENCE [LARGE SCALE GENOMIC DNA]</scope>
</reference>
<keyword evidence="8 13" id="KW-0472">Membrane</keyword>
<dbReference type="Gene3D" id="3.40.50.2300">
    <property type="match status" value="3"/>
</dbReference>
<comment type="caution">
    <text evidence="19">The sequence shown here is derived from an EMBL/GenBank/DDBJ whole genome shotgun (WGS) entry which is preliminary data.</text>
</comment>
<keyword evidence="10" id="KW-0325">Glycoprotein</keyword>
<feature type="region of interest" description="Disordered" evidence="15">
    <location>
        <begin position="934"/>
        <end position="956"/>
    </location>
</feature>
<dbReference type="InterPro" id="IPR001828">
    <property type="entry name" value="ANF_lig-bd_rcpt"/>
</dbReference>
<dbReference type="GO" id="GO:0015276">
    <property type="term" value="F:ligand-gated monoatomic ion channel activity"/>
    <property type="evidence" value="ECO:0007669"/>
    <property type="project" value="InterPro"/>
</dbReference>
<keyword evidence="11 13" id="KW-1071">Ligand-gated ion channel</keyword>
<keyword evidence="20" id="KW-1185">Reference proteome</keyword>
<evidence type="ECO:0000313" key="19">
    <source>
        <dbReference type="EMBL" id="GAA0184597.1"/>
    </source>
</evidence>
<dbReference type="SMART" id="SM00079">
    <property type="entry name" value="PBPe"/>
    <property type="match status" value="1"/>
</dbReference>
<keyword evidence="14" id="KW-1015">Disulfide bond</keyword>
<name>A0AAV3RTB0_LITER</name>
<evidence type="ECO:0000256" key="8">
    <source>
        <dbReference type="ARBA" id="ARBA00023136"/>
    </source>
</evidence>
<evidence type="ECO:0000256" key="13">
    <source>
        <dbReference type="PIRNR" id="PIRNR037090"/>
    </source>
</evidence>
<dbReference type="CDD" id="cd19990">
    <property type="entry name" value="PBP1_GABAb_receptor_plant"/>
    <property type="match status" value="1"/>
</dbReference>
<evidence type="ECO:0000256" key="12">
    <source>
        <dbReference type="ARBA" id="ARBA00023303"/>
    </source>
</evidence>
<feature type="transmembrane region" description="Helical" evidence="16">
    <location>
        <begin position="814"/>
        <end position="835"/>
    </location>
</feature>
<gene>
    <name evidence="19" type="ORF">LIER_31885</name>
</gene>
<feature type="signal peptide" evidence="17">
    <location>
        <begin position="1"/>
        <end position="26"/>
    </location>
</feature>
<dbReference type="Pfam" id="PF01094">
    <property type="entry name" value="ANF_receptor"/>
    <property type="match status" value="1"/>
</dbReference>
<evidence type="ECO:0000256" key="7">
    <source>
        <dbReference type="ARBA" id="ARBA00023065"/>
    </source>
</evidence>
<keyword evidence="4 16" id="KW-0812">Transmembrane</keyword>
<accession>A0AAV3RTB0</accession>
<comment type="similarity">
    <text evidence="2 13">Belongs to the glutamate-gated ion channel (TC 1.A.10.1) family.</text>
</comment>
<evidence type="ECO:0000313" key="20">
    <source>
        <dbReference type="Proteomes" id="UP001454036"/>
    </source>
</evidence>
<dbReference type="Gene3D" id="1.10.287.70">
    <property type="match status" value="1"/>
</dbReference>
<evidence type="ECO:0000256" key="3">
    <source>
        <dbReference type="ARBA" id="ARBA00022448"/>
    </source>
</evidence>
<dbReference type="EMBL" id="BAABME010012010">
    <property type="protein sequence ID" value="GAA0184597.1"/>
    <property type="molecule type" value="Genomic_DNA"/>
</dbReference>
<feature type="chain" id="PRO_5043405333" description="Glutamate receptor" evidence="17">
    <location>
        <begin position="27"/>
        <end position="956"/>
    </location>
</feature>
<dbReference type="Proteomes" id="UP001454036">
    <property type="component" value="Unassembled WGS sequence"/>
</dbReference>
<evidence type="ECO:0000256" key="15">
    <source>
        <dbReference type="SAM" id="MobiDB-lite"/>
    </source>
</evidence>
<evidence type="ECO:0000256" key="16">
    <source>
        <dbReference type="SAM" id="Phobius"/>
    </source>
</evidence>
<feature type="disulfide bond" evidence="14">
    <location>
        <begin position="739"/>
        <end position="795"/>
    </location>
</feature>
<keyword evidence="6 16" id="KW-1133">Transmembrane helix</keyword>
<keyword evidence="7 13" id="KW-0406">Ion transport</keyword>
<dbReference type="InterPro" id="IPR044440">
    <property type="entry name" value="GABAb_receptor_plant_PBP1"/>
</dbReference>
<dbReference type="InterPro" id="IPR001320">
    <property type="entry name" value="Iontro_rcpt_C"/>
</dbReference>
<dbReference type="GO" id="GO:0016020">
    <property type="term" value="C:membrane"/>
    <property type="evidence" value="ECO:0007669"/>
    <property type="project" value="UniProtKB-SubCell"/>
</dbReference>
<dbReference type="Pfam" id="PF00060">
    <property type="entry name" value="Lig_chan"/>
    <property type="match status" value="1"/>
</dbReference>
<dbReference type="InterPro" id="IPR028082">
    <property type="entry name" value="Peripla_BP_I"/>
</dbReference>
<keyword evidence="3 13" id="KW-0813">Transport</keyword>
<comment type="subcellular location">
    <subcellularLocation>
        <location evidence="1">Membrane</location>
        <topology evidence="1">Multi-pass membrane protein</topology>
    </subcellularLocation>
</comment>
<dbReference type="CDD" id="cd13686">
    <property type="entry name" value="GluR_Plant"/>
    <property type="match status" value="1"/>
</dbReference>
<dbReference type="SUPFAM" id="SSF53850">
    <property type="entry name" value="Periplasmic binding protein-like II"/>
    <property type="match status" value="1"/>
</dbReference>
<comment type="function">
    <text evidence="13">Glutamate-gated receptor that probably acts as non-selective cation channel.</text>
</comment>
<evidence type="ECO:0000256" key="4">
    <source>
        <dbReference type="ARBA" id="ARBA00022692"/>
    </source>
</evidence>
<dbReference type="Pfam" id="PF10613">
    <property type="entry name" value="Lig_chan-Glu_bd"/>
    <property type="match status" value="1"/>
</dbReference>
<evidence type="ECO:0000256" key="9">
    <source>
        <dbReference type="ARBA" id="ARBA00023170"/>
    </source>
</evidence>
<keyword evidence="5 17" id="KW-0732">Signal</keyword>